<dbReference type="GO" id="GO:0016874">
    <property type="term" value="F:ligase activity"/>
    <property type="evidence" value="ECO:0007669"/>
    <property type="project" value="UniProtKB-KW"/>
</dbReference>
<evidence type="ECO:0000256" key="1">
    <source>
        <dbReference type="ARBA" id="ARBA00005006"/>
    </source>
</evidence>
<accession>A0A0M8N7P4</accession>
<dbReference type="PANTHER" id="PTHR13295:SF4">
    <property type="entry name" value="GLUTAMATE--CYSTEINE LIGASE REGULATORY SUBUNIT"/>
    <property type="match status" value="1"/>
</dbReference>
<proteinExistence type="inferred from homology"/>
<dbReference type="InterPro" id="IPR023210">
    <property type="entry name" value="NADP_OxRdtase_dom"/>
</dbReference>
<gene>
    <name evidence="11" type="ORF">ESCO_004983</name>
</gene>
<dbReference type="InterPro" id="IPR032963">
    <property type="entry name" value="Gclm"/>
</dbReference>
<organism evidence="11 12">
    <name type="scientific">Escovopsis weberi</name>
    <dbReference type="NCBI Taxonomy" id="150374"/>
    <lineage>
        <taxon>Eukaryota</taxon>
        <taxon>Fungi</taxon>
        <taxon>Dikarya</taxon>
        <taxon>Ascomycota</taxon>
        <taxon>Pezizomycotina</taxon>
        <taxon>Sordariomycetes</taxon>
        <taxon>Hypocreomycetidae</taxon>
        <taxon>Hypocreales</taxon>
        <taxon>Hypocreaceae</taxon>
        <taxon>Escovopsis</taxon>
    </lineage>
</organism>
<dbReference type="PANTHER" id="PTHR13295">
    <property type="entry name" value="GLUTAMATE CYSTEINE LIGASE REGULATORY SUBUNIT"/>
    <property type="match status" value="1"/>
</dbReference>
<dbReference type="AlphaFoldDB" id="A0A0M8N7P4"/>
<dbReference type="InterPro" id="IPR036812">
    <property type="entry name" value="NAD(P)_OxRdtase_dom_sf"/>
</dbReference>
<dbReference type="OrthoDB" id="5596051at2759"/>
<feature type="domain" description="NADP-dependent oxidoreductase" evidence="10">
    <location>
        <begin position="97"/>
        <end position="225"/>
    </location>
</feature>
<keyword evidence="4" id="KW-0317">Glutathione biosynthesis</keyword>
<evidence type="ECO:0000256" key="9">
    <source>
        <dbReference type="ARBA" id="ARBA00032926"/>
    </source>
</evidence>
<comment type="caution">
    <text evidence="11">The sequence shown here is derived from an EMBL/GenBank/DDBJ whole genome shotgun (WGS) entry which is preliminary data.</text>
</comment>
<evidence type="ECO:0000256" key="3">
    <source>
        <dbReference type="ARBA" id="ARBA00011532"/>
    </source>
</evidence>
<dbReference type="Proteomes" id="UP000053831">
    <property type="component" value="Unassembled WGS sequence"/>
</dbReference>
<dbReference type="Gene3D" id="3.20.20.100">
    <property type="entry name" value="NADP-dependent oxidoreductase domain"/>
    <property type="match status" value="1"/>
</dbReference>
<evidence type="ECO:0000256" key="6">
    <source>
        <dbReference type="ARBA" id="ARBA00030406"/>
    </source>
</evidence>
<evidence type="ECO:0000256" key="8">
    <source>
        <dbReference type="ARBA" id="ARBA00031732"/>
    </source>
</evidence>
<dbReference type="GO" id="GO:0035226">
    <property type="term" value="F:glutamate-cysteine ligase catalytic subunit binding"/>
    <property type="evidence" value="ECO:0007669"/>
    <property type="project" value="InterPro"/>
</dbReference>
<comment type="pathway">
    <text evidence="1">Sulfur metabolism; glutathione biosynthesis; glutathione from L-cysteine and L-glutamate: step 1/2.</text>
</comment>
<dbReference type="GO" id="GO:0030234">
    <property type="term" value="F:enzyme regulator activity"/>
    <property type="evidence" value="ECO:0007669"/>
    <property type="project" value="TreeGrafter"/>
</dbReference>
<dbReference type="GO" id="GO:0006750">
    <property type="term" value="P:glutathione biosynthetic process"/>
    <property type="evidence" value="ECO:0007669"/>
    <property type="project" value="UniProtKB-UniPathway"/>
</dbReference>
<evidence type="ECO:0000256" key="2">
    <source>
        <dbReference type="ARBA" id="ARBA00008612"/>
    </source>
</evidence>
<reference evidence="11 12" key="1">
    <citation type="submission" date="2015-07" db="EMBL/GenBank/DDBJ databases">
        <title>The genome of the fungus Escovopsis weberi, a specialized disease agent of ant agriculture.</title>
        <authorList>
            <person name="de Man T.J."/>
            <person name="Stajich J.E."/>
            <person name="Kubicek C.P."/>
            <person name="Chenthamara K."/>
            <person name="Atanasova L."/>
            <person name="Druzhinina I.S."/>
            <person name="Birnbaum S."/>
            <person name="Barribeau S.M."/>
            <person name="Teiling C."/>
            <person name="Suen G."/>
            <person name="Currie C."/>
            <person name="Gerardo N.M."/>
        </authorList>
    </citation>
    <scope>NUCLEOTIDE SEQUENCE [LARGE SCALE GENOMIC DNA]</scope>
</reference>
<evidence type="ECO:0000256" key="4">
    <source>
        <dbReference type="ARBA" id="ARBA00022684"/>
    </source>
</evidence>
<dbReference type="GO" id="GO:0016491">
    <property type="term" value="F:oxidoreductase activity"/>
    <property type="evidence" value="ECO:0007669"/>
    <property type="project" value="UniProtKB-KW"/>
</dbReference>
<dbReference type="UniPathway" id="UPA00142">
    <property type="reaction ID" value="UER00209"/>
</dbReference>
<dbReference type="SUPFAM" id="SSF51430">
    <property type="entry name" value="NAD(P)-linked oxidoreductase"/>
    <property type="match status" value="1"/>
</dbReference>
<evidence type="ECO:0000256" key="7">
    <source>
        <dbReference type="ARBA" id="ARBA00031154"/>
    </source>
</evidence>
<sequence>MTKLILSTGAGSKSKSNLELVNSLRDSFSAARQDYASHAPLINGFAEKAAGPDVPSTTWTERDGDTLYIPRIHWPAAGLREEPGEYETTVKLFFLPGASVHDRGAYAREALALVRKELGIHAVDLLIVSFPGMTFEGSCESEAERINAQQGNLDDEVATWRIFEELHRQGAARQLGIAEFGSEKLRAFLDRTDVHPAVNQINVQDCCNVPRPLKKLAEEQGIELNVHTDCTDILPHGTLRELLGHGTAHQGAGILAGPGEDDAGLEGDVSPQWVVRYTAFVRNRGVIENKGYFAGAQLK</sequence>
<name>A0A0M8N7P4_ESCWE</name>
<dbReference type="Pfam" id="PF00248">
    <property type="entry name" value="Aldo_ket_red"/>
    <property type="match status" value="1"/>
</dbReference>
<dbReference type="EMBL" id="LGSR01000008">
    <property type="protein sequence ID" value="KOS21671.1"/>
    <property type="molecule type" value="Genomic_DNA"/>
</dbReference>
<protein>
    <recommendedName>
        <fullName evidence="8">GCS light chain</fullName>
    </recommendedName>
    <alternativeName>
        <fullName evidence="6">Gamma-ECS regulatory subunit</fullName>
    </alternativeName>
    <alternativeName>
        <fullName evidence="9">Gamma-glutamylcysteine synthetase regulatory subunit</fullName>
    </alternativeName>
    <alternativeName>
        <fullName evidence="7">Glutamate--cysteine ligase modifier subunit</fullName>
    </alternativeName>
</protein>
<dbReference type="GO" id="GO:0017109">
    <property type="term" value="C:glutamate-cysteine ligase complex"/>
    <property type="evidence" value="ECO:0007669"/>
    <property type="project" value="TreeGrafter"/>
</dbReference>
<evidence type="ECO:0000313" key="12">
    <source>
        <dbReference type="Proteomes" id="UP000053831"/>
    </source>
</evidence>
<evidence type="ECO:0000313" key="11">
    <source>
        <dbReference type="EMBL" id="KOS21671.1"/>
    </source>
</evidence>
<keyword evidence="12" id="KW-1185">Reference proteome</keyword>
<evidence type="ECO:0000259" key="10">
    <source>
        <dbReference type="Pfam" id="PF00248"/>
    </source>
</evidence>
<dbReference type="STRING" id="150374.A0A0M8N7P4"/>
<keyword evidence="11" id="KW-0436">Ligase</keyword>
<comment type="subunit">
    <text evidence="3">Heterodimer of a catalytic heavy chain and a regulatory light chain.</text>
</comment>
<evidence type="ECO:0000256" key="5">
    <source>
        <dbReference type="ARBA" id="ARBA00023002"/>
    </source>
</evidence>
<comment type="similarity">
    <text evidence="2">Belongs to the aldo/keto reductase family. Glutamate--cysteine ligase light chain subfamily.</text>
</comment>
<keyword evidence="5" id="KW-0560">Oxidoreductase</keyword>